<dbReference type="InterPro" id="IPR001878">
    <property type="entry name" value="Znf_CCHC"/>
</dbReference>
<reference evidence="4" key="1">
    <citation type="submission" date="2017-12" db="EMBL/GenBank/DDBJ databases">
        <title>Gene loss provides genomic basis for host adaptation in cereal stripe rust fungi.</title>
        <authorList>
            <person name="Xia C."/>
        </authorList>
    </citation>
    <scope>NUCLEOTIDE SEQUENCE [LARGE SCALE GENOMIC DNA]</scope>
    <source>
        <strain evidence="4">93-210</strain>
    </source>
</reference>
<accession>A0A2S4W799</accession>
<feature type="domain" description="CCHC-type" evidence="3">
    <location>
        <begin position="85"/>
        <end position="98"/>
    </location>
</feature>
<dbReference type="VEuPathDB" id="FungiDB:PSHT_05755"/>
<dbReference type="Gene3D" id="4.10.60.10">
    <property type="entry name" value="Zinc finger, CCHC-type"/>
    <property type="match status" value="1"/>
</dbReference>
<proteinExistence type="predicted"/>
<keyword evidence="5" id="KW-1185">Reference proteome</keyword>
<organism evidence="4 5">
    <name type="scientific">Puccinia striiformis</name>
    <dbReference type="NCBI Taxonomy" id="27350"/>
    <lineage>
        <taxon>Eukaryota</taxon>
        <taxon>Fungi</taxon>
        <taxon>Dikarya</taxon>
        <taxon>Basidiomycota</taxon>
        <taxon>Pucciniomycotina</taxon>
        <taxon>Pucciniomycetes</taxon>
        <taxon>Pucciniales</taxon>
        <taxon>Pucciniaceae</taxon>
        <taxon>Puccinia</taxon>
    </lineage>
</organism>
<gene>
    <name evidence="4" type="ORF">PSTT_00522</name>
</gene>
<dbReference type="Pfam" id="PF00098">
    <property type="entry name" value="zf-CCHC"/>
    <property type="match status" value="1"/>
</dbReference>
<dbReference type="GO" id="GO:0008270">
    <property type="term" value="F:zinc ion binding"/>
    <property type="evidence" value="ECO:0007669"/>
    <property type="project" value="UniProtKB-KW"/>
</dbReference>
<dbReference type="GO" id="GO:0003676">
    <property type="term" value="F:nucleic acid binding"/>
    <property type="evidence" value="ECO:0007669"/>
    <property type="project" value="InterPro"/>
</dbReference>
<keyword evidence="2" id="KW-0479">Metal-binding</keyword>
<keyword evidence="2" id="KW-0863">Zinc-finger</keyword>
<comment type="caution">
    <text evidence="4">The sequence shown here is derived from an EMBL/GenBank/DDBJ whole genome shotgun (WGS) entry which is preliminary data.</text>
</comment>
<dbReference type="GO" id="GO:0006397">
    <property type="term" value="P:mRNA processing"/>
    <property type="evidence" value="ECO:0007669"/>
    <property type="project" value="UniProtKB-KW"/>
</dbReference>
<keyword evidence="2" id="KW-0862">Zinc</keyword>
<keyword evidence="1" id="KW-0507">mRNA processing</keyword>
<evidence type="ECO:0000313" key="5">
    <source>
        <dbReference type="Proteomes" id="UP000239156"/>
    </source>
</evidence>
<dbReference type="VEuPathDB" id="FungiDB:PSTT_00522"/>
<evidence type="ECO:0000259" key="3">
    <source>
        <dbReference type="PROSITE" id="PS50158"/>
    </source>
</evidence>
<dbReference type="PROSITE" id="PS50158">
    <property type="entry name" value="ZF_CCHC"/>
    <property type="match status" value="1"/>
</dbReference>
<name>A0A2S4W799_9BASI</name>
<dbReference type="SUPFAM" id="SSF57756">
    <property type="entry name" value="Retrovirus zinc finger-like domains"/>
    <property type="match status" value="1"/>
</dbReference>
<evidence type="ECO:0000256" key="2">
    <source>
        <dbReference type="PROSITE-ProRule" id="PRU00047"/>
    </source>
</evidence>
<evidence type="ECO:0000313" key="4">
    <source>
        <dbReference type="EMBL" id="POW17557.1"/>
    </source>
</evidence>
<dbReference type="InterPro" id="IPR036875">
    <property type="entry name" value="Znf_CCHC_sf"/>
</dbReference>
<dbReference type="EMBL" id="PKSL01000002">
    <property type="protein sequence ID" value="POW17557.1"/>
    <property type="molecule type" value="Genomic_DNA"/>
</dbReference>
<evidence type="ECO:0000256" key="1">
    <source>
        <dbReference type="ARBA" id="ARBA00022664"/>
    </source>
</evidence>
<dbReference type="AlphaFoldDB" id="A0A2S4W799"/>
<protein>
    <recommendedName>
        <fullName evidence="3">CCHC-type domain-containing protein</fullName>
    </recommendedName>
</protein>
<dbReference type="SMART" id="SM00343">
    <property type="entry name" value="ZnF_C2HC"/>
    <property type="match status" value="1"/>
</dbReference>
<dbReference type="Proteomes" id="UP000239156">
    <property type="component" value="Unassembled WGS sequence"/>
</dbReference>
<sequence>MNKTKVRWRRTHLKDCSNPTTPKSRYNCGDSGHIEKRLFSIPQGQCFKCLFISLSVDCTSSVGAKQAQQLYSGGRSGRGFSARNCYTCGGVGHLSRDCLVIKSASIVVRSVMLAEIARVLKLRIVTPAVNQDTSVRIGRSMV</sequence>